<proteinExistence type="predicted"/>
<comment type="caution">
    <text evidence="1">The sequence shown here is derived from an EMBL/GenBank/DDBJ whole genome shotgun (WGS) entry which is preliminary data.</text>
</comment>
<sequence>MKLLECNTAARQMSSRNTWRLFRALVDPTETQKHLQRATHAFPGNTTQLAQKLRDQYLCTAQDSLGSAYSYAGRENTEQDQPFHLRDLRAALAKTKRGTAPGRNKLTVKLLVNLPNTAYSPSSTTSMQCCTGPPPCQSTGKRLW</sequence>
<dbReference type="EMBL" id="CM023479">
    <property type="protein sequence ID" value="KAH7973641.1"/>
    <property type="molecule type" value="Genomic_DNA"/>
</dbReference>
<protein>
    <submittedName>
        <fullName evidence="1">Uncharacterized protein</fullName>
    </submittedName>
</protein>
<keyword evidence="2" id="KW-1185">Reference proteome</keyword>
<evidence type="ECO:0000313" key="1">
    <source>
        <dbReference type="EMBL" id="KAH7973641.1"/>
    </source>
</evidence>
<reference evidence="1" key="1">
    <citation type="submission" date="2020-05" db="EMBL/GenBank/DDBJ databases">
        <title>Large-scale comparative analyses of tick genomes elucidate their genetic diversity and vector capacities.</title>
        <authorList>
            <person name="Jia N."/>
            <person name="Wang J."/>
            <person name="Shi W."/>
            <person name="Du L."/>
            <person name="Sun Y."/>
            <person name="Zhan W."/>
            <person name="Jiang J."/>
            <person name="Wang Q."/>
            <person name="Zhang B."/>
            <person name="Ji P."/>
            <person name="Sakyi L.B."/>
            <person name="Cui X."/>
            <person name="Yuan T."/>
            <person name="Jiang B."/>
            <person name="Yang W."/>
            <person name="Lam T.T.-Y."/>
            <person name="Chang Q."/>
            <person name="Ding S."/>
            <person name="Wang X."/>
            <person name="Zhu J."/>
            <person name="Ruan X."/>
            <person name="Zhao L."/>
            <person name="Wei J."/>
            <person name="Que T."/>
            <person name="Du C."/>
            <person name="Cheng J."/>
            <person name="Dai P."/>
            <person name="Han X."/>
            <person name="Huang E."/>
            <person name="Gao Y."/>
            <person name="Liu J."/>
            <person name="Shao H."/>
            <person name="Ye R."/>
            <person name="Li L."/>
            <person name="Wei W."/>
            <person name="Wang X."/>
            <person name="Wang C."/>
            <person name="Yang T."/>
            <person name="Huo Q."/>
            <person name="Li W."/>
            <person name="Guo W."/>
            <person name="Chen H."/>
            <person name="Zhou L."/>
            <person name="Ni X."/>
            <person name="Tian J."/>
            <person name="Zhou Y."/>
            <person name="Sheng Y."/>
            <person name="Liu T."/>
            <person name="Pan Y."/>
            <person name="Xia L."/>
            <person name="Li J."/>
            <person name="Zhao F."/>
            <person name="Cao W."/>
        </authorList>
    </citation>
    <scope>NUCLEOTIDE SEQUENCE</scope>
    <source>
        <strain evidence="1">Dsil-2018</strain>
    </source>
</reference>
<dbReference type="Proteomes" id="UP000821865">
    <property type="component" value="Chromosome 10"/>
</dbReference>
<evidence type="ECO:0000313" key="2">
    <source>
        <dbReference type="Proteomes" id="UP000821865"/>
    </source>
</evidence>
<organism evidence="1 2">
    <name type="scientific">Dermacentor silvarum</name>
    <name type="common">Tick</name>
    <dbReference type="NCBI Taxonomy" id="543639"/>
    <lineage>
        <taxon>Eukaryota</taxon>
        <taxon>Metazoa</taxon>
        <taxon>Ecdysozoa</taxon>
        <taxon>Arthropoda</taxon>
        <taxon>Chelicerata</taxon>
        <taxon>Arachnida</taxon>
        <taxon>Acari</taxon>
        <taxon>Parasitiformes</taxon>
        <taxon>Ixodida</taxon>
        <taxon>Ixodoidea</taxon>
        <taxon>Ixodidae</taxon>
        <taxon>Rhipicephalinae</taxon>
        <taxon>Dermacentor</taxon>
    </lineage>
</organism>
<name>A0ACB8DMN1_DERSI</name>
<gene>
    <name evidence="1" type="ORF">HPB49_003501</name>
</gene>
<accession>A0ACB8DMN1</accession>